<dbReference type="EMBL" id="RJKN01000001">
    <property type="protein sequence ID" value="ROP45836.1"/>
    <property type="molecule type" value="Genomic_DNA"/>
</dbReference>
<dbReference type="Pfam" id="PF00563">
    <property type="entry name" value="EAL"/>
    <property type="match status" value="1"/>
</dbReference>
<dbReference type="InterPro" id="IPR035919">
    <property type="entry name" value="EAL_sf"/>
</dbReference>
<dbReference type="RefSeq" id="WP_123378528.1">
    <property type="nucleotide sequence ID" value="NZ_RJKN01000001.1"/>
</dbReference>
<dbReference type="GO" id="GO:0071111">
    <property type="term" value="F:cyclic-guanylate-specific phosphodiesterase activity"/>
    <property type="evidence" value="ECO:0007669"/>
    <property type="project" value="InterPro"/>
</dbReference>
<evidence type="ECO:0000256" key="1">
    <source>
        <dbReference type="SAM" id="MobiDB-lite"/>
    </source>
</evidence>
<feature type="compositionally biased region" description="Low complexity" evidence="1">
    <location>
        <begin position="11"/>
        <end position="30"/>
    </location>
</feature>
<dbReference type="InParanoid" id="A0A3N1HTV5"/>
<dbReference type="Gene3D" id="3.20.20.450">
    <property type="entry name" value="EAL domain"/>
    <property type="match status" value="1"/>
</dbReference>
<dbReference type="Proteomes" id="UP000276232">
    <property type="component" value="Unassembled WGS sequence"/>
</dbReference>
<accession>A0A3N1HTV5</accession>
<feature type="region of interest" description="Disordered" evidence="1">
    <location>
        <begin position="1"/>
        <end position="40"/>
    </location>
</feature>
<dbReference type="PROSITE" id="PS50883">
    <property type="entry name" value="EAL"/>
    <property type="match status" value="1"/>
</dbReference>
<evidence type="ECO:0000313" key="3">
    <source>
        <dbReference type="EMBL" id="ROP45836.1"/>
    </source>
</evidence>
<evidence type="ECO:0000259" key="2">
    <source>
        <dbReference type="PROSITE" id="PS50883"/>
    </source>
</evidence>
<keyword evidence="4" id="KW-1185">Reference proteome</keyword>
<protein>
    <submittedName>
        <fullName evidence="3">EAL domain-containing protein (Putative c-di-GMP-specific phosphodiesterase class I)</fullName>
    </submittedName>
</protein>
<evidence type="ECO:0000313" key="4">
    <source>
        <dbReference type="Proteomes" id="UP000276232"/>
    </source>
</evidence>
<organism evidence="3 4">
    <name type="scientific">Pseudokineococcus lusitanus</name>
    <dbReference type="NCBI Taxonomy" id="763993"/>
    <lineage>
        <taxon>Bacteria</taxon>
        <taxon>Bacillati</taxon>
        <taxon>Actinomycetota</taxon>
        <taxon>Actinomycetes</taxon>
        <taxon>Kineosporiales</taxon>
        <taxon>Kineosporiaceae</taxon>
        <taxon>Pseudokineococcus</taxon>
    </lineage>
</organism>
<feature type="compositionally biased region" description="Pro residues" evidence="1">
    <location>
        <begin position="1"/>
        <end position="10"/>
    </location>
</feature>
<dbReference type="InterPro" id="IPR001633">
    <property type="entry name" value="EAL_dom"/>
</dbReference>
<dbReference type="SMART" id="SM00052">
    <property type="entry name" value="EAL"/>
    <property type="match status" value="1"/>
</dbReference>
<feature type="domain" description="EAL" evidence="2">
    <location>
        <begin position="41"/>
        <end position="285"/>
    </location>
</feature>
<dbReference type="AlphaFoldDB" id="A0A3N1HTV5"/>
<dbReference type="PANTHER" id="PTHR33121">
    <property type="entry name" value="CYCLIC DI-GMP PHOSPHODIESTERASE PDEF"/>
    <property type="match status" value="1"/>
</dbReference>
<name>A0A3N1HTV5_9ACTN</name>
<reference evidence="3 4" key="1">
    <citation type="journal article" date="2015" name="Stand. Genomic Sci.">
        <title>Genomic Encyclopedia of Bacterial and Archaeal Type Strains, Phase III: the genomes of soil and plant-associated and newly described type strains.</title>
        <authorList>
            <person name="Whitman W.B."/>
            <person name="Woyke T."/>
            <person name="Klenk H.P."/>
            <person name="Zhou Y."/>
            <person name="Lilburn T.G."/>
            <person name="Beck B.J."/>
            <person name="De Vos P."/>
            <person name="Vandamme P."/>
            <person name="Eisen J.A."/>
            <person name="Garrity G."/>
            <person name="Hugenholtz P."/>
            <person name="Kyrpides N.C."/>
        </authorList>
    </citation>
    <scope>NUCLEOTIDE SEQUENCE [LARGE SCALE GENOMIC DNA]</scope>
    <source>
        <strain evidence="3 4">CECT 7306</strain>
    </source>
</reference>
<dbReference type="CDD" id="cd01948">
    <property type="entry name" value="EAL"/>
    <property type="match status" value="1"/>
</dbReference>
<dbReference type="SUPFAM" id="SSF141868">
    <property type="entry name" value="EAL domain-like"/>
    <property type="match status" value="1"/>
</dbReference>
<gene>
    <name evidence="3" type="ORF">EDC03_0445</name>
</gene>
<sequence>MTTVPGPPAPSAGGPVPAAAPAAAVPGVPSQPTAPAGERLGPDWPALVAEVLADPSRLTLVAQPIVDVAGAVVAGYELLSRFAGPRHLTPDLWFAAADRLGVGAELEAVVVARALEMRADLPDNCFLTVNVSPHLLVEPALRDLLLAAGDLSPLVLELTEHTAVTDLTPVVELRDVLHARGALVALDDAGSGYSGLQQLTSMRPHVVKLDRALVADVHLDEAKLALAEMLGELAGRLDAWLLAEGVETWDEMDAFVRLGVPLAQGYLLGRPTPGFASLDPAVAARLRASAARQSLVESVASLVEAVRCEDPTAGLPLVLAVGEAGLRLDDHAHPAELLLPDGDGHRVAPVSLRTRATDDVVELALRLVARPAGCRFDPVVVVDDVGRAVGLVRAERVVGRLAAMAGASAGR</sequence>
<dbReference type="OrthoDB" id="23692at2"/>
<proteinExistence type="predicted"/>
<dbReference type="InterPro" id="IPR050706">
    <property type="entry name" value="Cyclic-di-GMP_PDE-like"/>
</dbReference>
<dbReference type="PANTHER" id="PTHR33121:SF76">
    <property type="entry name" value="SIGNALING PROTEIN"/>
    <property type="match status" value="1"/>
</dbReference>
<comment type="caution">
    <text evidence="3">The sequence shown here is derived from an EMBL/GenBank/DDBJ whole genome shotgun (WGS) entry which is preliminary data.</text>
</comment>